<dbReference type="RefSeq" id="WP_138484740.1">
    <property type="nucleotide sequence ID" value="NZ_PPSW01000058.1"/>
</dbReference>
<dbReference type="InterPro" id="IPR022452">
    <property type="entry name" value="MqsA"/>
</dbReference>
<gene>
    <name evidence="1" type="ORF">C1E24_20590</name>
</gene>
<dbReference type="Pfam" id="PF15731">
    <property type="entry name" value="MqsA_antitoxin"/>
    <property type="match status" value="1"/>
</dbReference>
<name>A0A5R9PXJ8_9GAMM</name>
<evidence type="ECO:0000313" key="2">
    <source>
        <dbReference type="Proteomes" id="UP000309186"/>
    </source>
</evidence>
<dbReference type="InterPro" id="IPR010982">
    <property type="entry name" value="Lambda_DNA-bd_dom_sf"/>
</dbReference>
<dbReference type="Proteomes" id="UP000309186">
    <property type="component" value="Unassembled WGS sequence"/>
</dbReference>
<organism evidence="1 2">
    <name type="scientific">Pseudoalteromonas phenolica</name>
    <dbReference type="NCBI Taxonomy" id="161398"/>
    <lineage>
        <taxon>Bacteria</taxon>
        <taxon>Pseudomonadati</taxon>
        <taxon>Pseudomonadota</taxon>
        <taxon>Gammaproteobacteria</taxon>
        <taxon>Alteromonadales</taxon>
        <taxon>Pseudoalteromonadaceae</taxon>
        <taxon>Pseudoalteromonas</taxon>
    </lineage>
</organism>
<dbReference type="Gene3D" id="3.10.20.860">
    <property type="match status" value="1"/>
</dbReference>
<sequence>MTNCKLCKSENIVQLDDMETITYKGTDLSVSMEYSICNDCGREFVSKQQILNNDSRVRDAKKSVDGLLTSSEIYHARTSLGLTQEQASLVFGGGKNAFSKYERAEVSQSAAMDKLIRVCLKHQSVLNELLEEAGIKSSSIQLSYENNVIPYPKYKAANQPMFRTVKSVEVSKDVSYG</sequence>
<dbReference type="EMBL" id="PPSW01000058">
    <property type="protein sequence ID" value="TLX45122.1"/>
    <property type="molecule type" value="Genomic_DNA"/>
</dbReference>
<dbReference type="AlphaFoldDB" id="A0A5R9PXJ8"/>
<dbReference type="NCBIfam" id="TIGR03830">
    <property type="entry name" value="CxxCG_CxxCG_HTH"/>
    <property type="match status" value="1"/>
</dbReference>
<comment type="caution">
    <text evidence="1">The sequence shown here is derived from an EMBL/GenBank/DDBJ whole genome shotgun (WGS) entry which is preliminary data.</text>
</comment>
<proteinExistence type="predicted"/>
<protein>
    <recommendedName>
        <fullName evidence="3">Type II toxin-antitoxin system MqsA family antitoxin</fullName>
    </recommendedName>
</protein>
<dbReference type="Gene3D" id="1.10.260.40">
    <property type="entry name" value="lambda repressor-like DNA-binding domains"/>
    <property type="match status" value="1"/>
</dbReference>
<evidence type="ECO:0008006" key="3">
    <source>
        <dbReference type="Google" id="ProtNLM"/>
    </source>
</evidence>
<evidence type="ECO:0000313" key="1">
    <source>
        <dbReference type="EMBL" id="TLX45122.1"/>
    </source>
</evidence>
<reference evidence="1 2" key="1">
    <citation type="submission" date="2018-01" db="EMBL/GenBank/DDBJ databases">
        <title>Co-occurrence of chitin degradation, pigmentation and bioactivity in marine Pseudoalteromonas.</title>
        <authorList>
            <person name="Paulsen S."/>
            <person name="Gram L."/>
            <person name="Machado H."/>
        </authorList>
    </citation>
    <scope>NUCLEOTIDE SEQUENCE [LARGE SCALE GENOMIC DNA]</scope>
    <source>
        <strain evidence="1 2">S3663</strain>
    </source>
</reference>
<dbReference type="InterPro" id="IPR032758">
    <property type="entry name" value="MqsA/HigA-2"/>
</dbReference>
<accession>A0A5R9PXJ8</accession>
<dbReference type="GO" id="GO:0003677">
    <property type="term" value="F:DNA binding"/>
    <property type="evidence" value="ECO:0007669"/>
    <property type="project" value="InterPro"/>
</dbReference>
<dbReference type="OrthoDB" id="7349669at2"/>